<dbReference type="SUPFAM" id="SSF101874">
    <property type="entry name" value="YceI-like"/>
    <property type="match status" value="1"/>
</dbReference>
<accession>A0ABM9PHJ8</accession>
<reference evidence="3 4" key="1">
    <citation type="submission" date="2024-05" db="EMBL/GenBank/DDBJ databases">
        <authorList>
            <person name="Duchaud E."/>
        </authorList>
    </citation>
    <scope>NUCLEOTIDE SEQUENCE [LARGE SCALE GENOMIC DNA]</scope>
    <source>
        <strain evidence="3">Ena-SAMPLE-TAB-13-05-2024-13:56:06:370-140305</strain>
    </source>
</reference>
<keyword evidence="1" id="KW-0732">Signal</keyword>
<sequence length="200" mass="22449">MNTKSFNIKSIFFSVFVLVITTATAQSTTWKVDKSHSALSFAVDHMVISETTGQFNDYEITAIASKKDFTDAVFNVTIQTASIDTKDAKRDGHLKSPDFFDVKKYPTITFKSKKFKKLSGKKYVLEGEFMMQGVTKKVAFDVKFGGVVKDPWGNTRMGMKLIGEVNRYDYNLKYNSALEAGGLMIGKTVTIECRVELVKQ</sequence>
<evidence type="ECO:0000313" key="4">
    <source>
        <dbReference type="Proteomes" id="UP001497602"/>
    </source>
</evidence>
<evidence type="ECO:0000256" key="1">
    <source>
        <dbReference type="SAM" id="SignalP"/>
    </source>
</evidence>
<evidence type="ECO:0000313" key="3">
    <source>
        <dbReference type="EMBL" id="CAL2105073.1"/>
    </source>
</evidence>
<dbReference type="Proteomes" id="UP001497602">
    <property type="component" value="Unassembled WGS sequence"/>
</dbReference>
<proteinExistence type="predicted"/>
<feature type="chain" id="PRO_5047241228" evidence="1">
    <location>
        <begin position="26"/>
        <end position="200"/>
    </location>
</feature>
<dbReference type="InterPro" id="IPR036761">
    <property type="entry name" value="TTHA0802/YceI-like_sf"/>
</dbReference>
<dbReference type="RefSeq" id="WP_348705955.1">
    <property type="nucleotide sequence ID" value="NZ_CAXIYA010000036.1"/>
</dbReference>
<comment type="caution">
    <text evidence="3">The sequence shown here is derived from an EMBL/GenBank/DDBJ whole genome shotgun (WGS) entry which is preliminary data.</text>
</comment>
<keyword evidence="4" id="KW-1185">Reference proteome</keyword>
<feature type="signal peptide" evidence="1">
    <location>
        <begin position="1"/>
        <end position="25"/>
    </location>
</feature>
<organism evidence="3 4">
    <name type="scientific">Tenacibaculum vairaonense</name>
    <dbReference type="NCBI Taxonomy" id="3137860"/>
    <lineage>
        <taxon>Bacteria</taxon>
        <taxon>Pseudomonadati</taxon>
        <taxon>Bacteroidota</taxon>
        <taxon>Flavobacteriia</taxon>
        <taxon>Flavobacteriales</taxon>
        <taxon>Flavobacteriaceae</taxon>
        <taxon>Tenacibaculum</taxon>
    </lineage>
</organism>
<feature type="domain" description="Lipid/polyisoprenoid-binding YceI-like" evidence="2">
    <location>
        <begin position="29"/>
        <end position="198"/>
    </location>
</feature>
<dbReference type="Gene3D" id="2.40.128.110">
    <property type="entry name" value="Lipid/polyisoprenoid-binding, YceI-like"/>
    <property type="match status" value="1"/>
</dbReference>
<dbReference type="EMBL" id="CAXJRC010000003">
    <property type="protein sequence ID" value="CAL2105073.1"/>
    <property type="molecule type" value="Genomic_DNA"/>
</dbReference>
<dbReference type="SMART" id="SM00867">
    <property type="entry name" value="YceI"/>
    <property type="match status" value="1"/>
</dbReference>
<dbReference type="Pfam" id="PF04264">
    <property type="entry name" value="YceI"/>
    <property type="match status" value="1"/>
</dbReference>
<gene>
    <name evidence="3" type="ORF">T190115A13A_120068</name>
</gene>
<protein>
    <submittedName>
        <fullName evidence="3">YceI family protein</fullName>
    </submittedName>
</protein>
<dbReference type="InterPro" id="IPR007372">
    <property type="entry name" value="Lipid/polyisoprenoid-bd_YceI"/>
</dbReference>
<dbReference type="PANTHER" id="PTHR34406:SF1">
    <property type="entry name" value="PROTEIN YCEI"/>
    <property type="match status" value="1"/>
</dbReference>
<dbReference type="PANTHER" id="PTHR34406">
    <property type="entry name" value="PROTEIN YCEI"/>
    <property type="match status" value="1"/>
</dbReference>
<evidence type="ECO:0000259" key="2">
    <source>
        <dbReference type="SMART" id="SM00867"/>
    </source>
</evidence>
<name>A0ABM9PHJ8_9FLAO</name>